<reference evidence="2 3" key="1">
    <citation type="journal article" date="2013" name="Genome Announc.">
        <title>Complete Genome Sequence of Glaciecola psychrophila Strain 170T.</title>
        <authorList>
            <person name="Yin J."/>
            <person name="Chen J."/>
            <person name="Liu G."/>
            <person name="Yu Y."/>
            <person name="Song L."/>
            <person name="Wang X."/>
            <person name="Qu X."/>
        </authorList>
    </citation>
    <scope>NUCLEOTIDE SEQUENCE [LARGE SCALE GENOMIC DNA]</scope>
    <source>
        <strain evidence="2 3">170</strain>
    </source>
</reference>
<protein>
    <submittedName>
        <fullName evidence="2">Uncharacterized protein</fullName>
    </submittedName>
</protein>
<accession>K6ZVV5</accession>
<keyword evidence="3" id="KW-1185">Reference proteome</keyword>
<dbReference type="Proteomes" id="UP000011864">
    <property type="component" value="Chromosome"/>
</dbReference>
<keyword evidence="1" id="KW-0472">Membrane</keyword>
<dbReference type="AlphaFoldDB" id="K6ZVV5"/>
<keyword evidence="1" id="KW-1133">Transmembrane helix</keyword>
<dbReference type="STRING" id="1129794.C427_5466"/>
<name>K6ZVV5_9ALTE</name>
<dbReference type="EMBL" id="CP003837">
    <property type="protein sequence ID" value="AGH47563.1"/>
    <property type="molecule type" value="Genomic_DNA"/>
</dbReference>
<organism evidence="2 3">
    <name type="scientific">Paraglaciecola psychrophila 170</name>
    <dbReference type="NCBI Taxonomy" id="1129794"/>
    <lineage>
        <taxon>Bacteria</taxon>
        <taxon>Pseudomonadati</taxon>
        <taxon>Pseudomonadota</taxon>
        <taxon>Gammaproteobacteria</taxon>
        <taxon>Alteromonadales</taxon>
        <taxon>Alteromonadaceae</taxon>
        <taxon>Paraglaciecola</taxon>
    </lineage>
</organism>
<proteinExistence type="predicted"/>
<gene>
    <name evidence="2" type="ORF">C427_5466</name>
</gene>
<evidence type="ECO:0000256" key="1">
    <source>
        <dbReference type="SAM" id="Phobius"/>
    </source>
</evidence>
<feature type="transmembrane region" description="Helical" evidence="1">
    <location>
        <begin position="37"/>
        <end position="57"/>
    </location>
</feature>
<evidence type="ECO:0000313" key="2">
    <source>
        <dbReference type="EMBL" id="AGH47563.1"/>
    </source>
</evidence>
<sequence>MLAILIGNTRIFLFSSVSTRSVVKSFYLCFMPATKTGFYVLADLMYSMLIIIHTFVVDELRAPNQSKCSLW</sequence>
<keyword evidence="1" id="KW-0812">Transmembrane</keyword>
<dbReference type="KEGG" id="gps:C427_5466"/>
<evidence type="ECO:0000313" key="3">
    <source>
        <dbReference type="Proteomes" id="UP000011864"/>
    </source>
</evidence>
<dbReference type="HOGENOM" id="CLU_2736409_0_0_6"/>